<dbReference type="Proteomes" id="UP000478546">
    <property type="component" value="Unassembled WGS sequence"/>
</dbReference>
<dbReference type="Gene3D" id="3.30.240.20">
    <property type="entry name" value="bsu07140 like domains"/>
    <property type="match status" value="1"/>
</dbReference>
<feature type="transmembrane region" description="Helical" evidence="7">
    <location>
        <begin position="55"/>
        <end position="75"/>
    </location>
</feature>
<dbReference type="GO" id="GO:0005886">
    <property type="term" value="C:plasma membrane"/>
    <property type="evidence" value="ECO:0007669"/>
    <property type="project" value="UniProtKB-SubCell"/>
</dbReference>
<evidence type="ECO:0000256" key="7">
    <source>
        <dbReference type="SAM" id="Phobius"/>
    </source>
</evidence>
<keyword evidence="6 7" id="KW-0472">Membrane</keyword>
<evidence type="ECO:0000256" key="2">
    <source>
        <dbReference type="ARBA" id="ARBA00006448"/>
    </source>
</evidence>
<reference evidence="9 10" key="1">
    <citation type="submission" date="2020-01" db="EMBL/GenBank/DDBJ databases">
        <authorList>
            <person name="Kim M.K."/>
        </authorList>
    </citation>
    <scope>NUCLEOTIDE SEQUENCE [LARGE SCALE GENOMIC DNA]</scope>
    <source>
        <strain evidence="9 10">BT213</strain>
    </source>
</reference>
<accession>A0A6B2H9L6</accession>
<dbReference type="InterPro" id="IPR007353">
    <property type="entry name" value="DUF421"/>
</dbReference>
<evidence type="ECO:0000256" key="6">
    <source>
        <dbReference type="ARBA" id="ARBA00023136"/>
    </source>
</evidence>
<keyword evidence="5 7" id="KW-1133">Transmembrane helix</keyword>
<feature type="domain" description="YetF C-terminal" evidence="8">
    <location>
        <begin position="77"/>
        <end position="148"/>
    </location>
</feature>
<protein>
    <submittedName>
        <fullName evidence="9">DUF421 domain-containing protein</fullName>
    </submittedName>
</protein>
<dbReference type="AlphaFoldDB" id="A0A6B2H9L6"/>
<evidence type="ECO:0000256" key="3">
    <source>
        <dbReference type="ARBA" id="ARBA00022475"/>
    </source>
</evidence>
<keyword evidence="10" id="KW-1185">Reference proteome</keyword>
<evidence type="ECO:0000313" key="10">
    <source>
        <dbReference type="Proteomes" id="UP000478546"/>
    </source>
</evidence>
<comment type="similarity">
    <text evidence="2">Belongs to the UPF0702 family.</text>
</comment>
<evidence type="ECO:0000313" key="9">
    <source>
        <dbReference type="EMBL" id="NDK56232.1"/>
    </source>
</evidence>
<evidence type="ECO:0000256" key="1">
    <source>
        <dbReference type="ARBA" id="ARBA00004651"/>
    </source>
</evidence>
<organism evidence="9 10">
    <name type="scientific">Pontibacter fetidus</name>
    <dbReference type="NCBI Taxonomy" id="2700082"/>
    <lineage>
        <taxon>Bacteria</taxon>
        <taxon>Pseudomonadati</taxon>
        <taxon>Bacteroidota</taxon>
        <taxon>Cytophagia</taxon>
        <taxon>Cytophagales</taxon>
        <taxon>Hymenobacteraceae</taxon>
        <taxon>Pontibacter</taxon>
    </lineage>
</organism>
<keyword evidence="4 7" id="KW-0812">Transmembrane</keyword>
<comment type="caution">
    <text evidence="9">The sequence shown here is derived from an EMBL/GenBank/DDBJ whole genome shotgun (WGS) entry which is preliminary data.</text>
</comment>
<feature type="transmembrane region" description="Helical" evidence="7">
    <location>
        <begin position="29"/>
        <end position="49"/>
    </location>
</feature>
<dbReference type="InterPro" id="IPR023090">
    <property type="entry name" value="UPF0702_alpha/beta_dom_sf"/>
</dbReference>
<dbReference type="Pfam" id="PF04239">
    <property type="entry name" value="DUF421"/>
    <property type="match status" value="1"/>
</dbReference>
<evidence type="ECO:0000259" key="8">
    <source>
        <dbReference type="Pfam" id="PF04239"/>
    </source>
</evidence>
<dbReference type="RefSeq" id="WP_162346292.1">
    <property type="nucleotide sequence ID" value="NZ_JAAEAA010000011.1"/>
</dbReference>
<evidence type="ECO:0000256" key="4">
    <source>
        <dbReference type="ARBA" id="ARBA00022692"/>
    </source>
</evidence>
<dbReference type="EMBL" id="JAAEAA010000011">
    <property type="protein sequence ID" value="NDK56232.1"/>
    <property type="molecule type" value="Genomic_DNA"/>
</dbReference>
<evidence type="ECO:0000256" key="5">
    <source>
        <dbReference type="ARBA" id="ARBA00022989"/>
    </source>
</evidence>
<feature type="transmembrane region" description="Helical" evidence="7">
    <location>
        <begin position="6"/>
        <end position="22"/>
    </location>
</feature>
<name>A0A6B2H9L6_9BACT</name>
<keyword evidence="3" id="KW-1003">Cell membrane</keyword>
<dbReference type="PANTHER" id="PTHR34582:SF6">
    <property type="entry name" value="UPF0702 TRANSMEMBRANE PROTEIN YCAP"/>
    <property type="match status" value="1"/>
</dbReference>
<proteinExistence type="inferred from homology"/>
<comment type="subcellular location">
    <subcellularLocation>
        <location evidence="1">Cell membrane</location>
        <topology evidence="1">Multi-pass membrane protein</topology>
    </subcellularLocation>
</comment>
<dbReference type="PANTHER" id="PTHR34582">
    <property type="entry name" value="UPF0702 TRANSMEMBRANE PROTEIN YCAP"/>
    <property type="match status" value="1"/>
</dbReference>
<sequence>MDTIFRGAIIYIFLLIIFRISGKRTLYDATLFDFVLLLIIAETTQQALLGDDFSIVNGLLLIITLIFMDICLSLIKQKFKSFGKVVDGTSLILLDNGKLLTERMKKERVDEGDILESARALHGLEHLSQIKYAILEKDGKITIIPKEKAS</sequence>
<gene>
    <name evidence="9" type="ORF">GWO68_09915</name>
</gene>